<feature type="repeat" description="ANK" evidence="3">
    <location>
        <begin position="153"/>
        <end position="185"/>
    </location>
</feature>
<dbReference type="AlphaFoldDB" id="A0A1W0A6A5"/>
<name>A0A1W0A6A5_9STRA</name>
<organism evidence="4 5">
    <name type="scientific">Thraustotheca clavata</name>
    <dbReference type="NCBI Taxonomy" id="74557"/>
    <lineage>
        <taxon>Eukaryota</taxon>
        <taxon>Sar</taxon>
        <taxon>Stramenopiles</taxon>
        <taxon>Oomycota</taxon>
        <taxon>Saprolegniomycetes</taxon>
        <taxon>Saprolegniales</taxon>
        <taxon>Achlyaceae</taxon>
        <taxon>Thraustotheca</taxon>
    </lineage>
</organism>
<evidence type="ECO:0000256" key="1">
    <source>
        <dbReference type="ARBA" id="ARBA00022737"/>
    </source>
</evidence>
<dbReference type="PANTHER" id="PTHR24198:SF165">
    <property type="entry name" value="ANKYRIN REPEAT-CONTAINING PROTEIN-RELATED"/>
    <property type="match status" value="1"/>
</dbReference>
<dbReference type="SMART" id="SM00248">
    <property type="entry name" value="ANK"/>
    <property type="match status" value="6"/>
</dbReference>
<keyword evidence="5" id="KW-1185">Reference proteome</keyword>
<dbReference type="PROSITE" id="PS50297">
    <property type="entry name" value="ANK_REP_REGION"/>
    <property type="match status" value="1"/>
</dbReference>
<protein>
    <submittedName>
        <fullName evidence="4">Uncharacterized protein</fullName>
    </submittedName>
</protein>
<gene>
    <name evidence="4" type="ORF">THRCLA_02091</name>
</gene>
<evidence type="ECO:0000256" key="2">
    <source>
        <dbReference type="ARBA" id="ARBA00023043"/>
    </source>
</evidence>
<feature type="repeat" description="ANK" evidence="3">
    <location>
        <begin position="120"/>
        <end position="152"/>
    </location>
</feature>
<dbReference type="PROSITE" id="PS50088">
    <property type="entry name" value="ANK_REPEAT"/>
    <property type="match status" value="2"/>
</dbReference>
<sequence length="361" mass="40732">MEQFYKQHGPFFINAIDPSTGDTHGHVSARAGWCFVLRWLWRRGLNINVQNKLGNTPAHEAAFAGHLEALQWLATQHLSFHIRNQKNISVIHHAAYGGHVHVLKWLLERDSSFLSHCDAWGNNALHYAAYQLSPSALMLLHSHGANLFSRNTKGETILHIAASHGNIKVLEWCYEASMDMNLISFQVSAALTICKDIGYTPAHCAAYHNSITALIWLADHGGNLFALDNSNKSAFDIACQRSLSHADKLHKYLRQSQRDSNQLWNHELLFESSDAIEPKDDENHIHSVVKTSQMQLVQALIERNITEPTYAKAFLENHHPEVFGGLTEHLDISPNELAVALTSISKWSLYDQEQKNNQLDT</sequence>
<proteinExistence type="predicted"/>
<dbReference type="InterPro" id="IPR002110">
    <property type="entry name" value="Ankyrin_rpt"/>
</dbReference>
<dbReference type="Pfam" id="PF13637">
    <property type="entry name" value="Ank_4"/>
    <property type="match status" value="1"/>
</dbReference>
<dbReference type="GO" id="GO:0005737">
    <property type="term" value="C:cytoplasm"/>
    <property type="evidence" value="ECO:0007669"/>
    <property type="project" value="TreeGrafter"/>
</dbReference>
<dbReference type="SUPFAM" id="SSF48403">
    <property type="entry name" value="Ankyrin repeat"/>
    <property type="match status" value="1"/>
</dbReference>
<dbReference type="EMBL" id="JNBS01000413">
    <property type="protein sequence ID" value="OQS05817.1"/>
    <property type="molecule type" value="Genomic_DNA"/>
</dbReference>
<reference evidence="4 5" key="1">
    <citation type="journal article" date="2014" name="Genome Biol. Evol.">
        <title>The secreted proteins of Achlya hypogyna and Thraustotheca clavata identify the ancestral oomycete secretome and reveal gene acquisitions by horizontal gene transfer.</title>
        <authorList>
            <person name="Misner I."/>
            <person name="Blouin N."/>
            <person name="Leonard G."/>
            <person name="Richards T.A."/>
            <person name="Lane C.E."/>
        </authorList>
    </citation>
    <scope>NUCLEOTIDE SEQUENCE [LARGE SCALE GENOMIC DNA]</scope>
    <source>
        <strain evidence="4 5">ATCC 34112</strain>
    </source>
</reference>
<dbReference type="Proteomes" id="UP000243217">
    <property type="component" value="Unassembled WGS sequence"/>
</dbReference>
<dbReference type="InterPro" id="IPR036770">
    <property type="entry name" value="Ankyrin_rpt-contain_sf"/>
</dbReference>
<evidence type="ECO:0000313" key="5">
    <source>
        <dbReference type="Proteomes" id="UP000243217"/>
    </source>
</evidence>
<evidence type="ECO:0000256" key="3">
    <source>
        <dbReference type="PROSITE-ProRule" id="PRU00023"/>
    </source>
</evidence>
<dbReference type="Gene3D" id="1.25.40.20">
    <property type="entry name" value="Ankyrin repeat-containing domain"/>
    <property type="match status" value="1"/>
</dbReference>
<dbReference type="STRING" id="74557.A0A1W0A6A5"/>
<keyword evidence="2 3" id="KW-0040">ANK repeat</keyword>
<dbReference type="OrthoDB" id="76974at2759"/>
<accession>A0A1W0A6A5</accession>
<dbReference type="PANTHER" id="PTHR24198">
    <property type="entry name" value="ANKYRIN REPEAT AND PROTEIN KINASE DOMAIN-CONTAINING PROTEIN"/>
    <property type="match status" value="1"/>
</dbReference>
<comment type="caution">
    <text evidence="4">The sequence shown here is derived from an EMBL/GenBank/DDBJ whole genome shotgun (WGS) entry which is preliminary data.</text>
</comment>
<evidence type="ECO:0000313" key="4">
    <source>
        <dbReference type="EMBL" id="OQS05817.1"/>
    </source>
</evidence>
<keyword evidence="1" id="KW-0677">Repeat</keyword>
<dbReference type="Pfam" id="PF12796">
    <property type="entry name" value="Ank_2"/>
    <property type="match status" value="1"/>
</dbReference>